<evidence type="ECO:0000256" key="4">
    <source>
        <dbReference type="ARBA" id="ARBA00023002"/>
    </source>
</evidence>
<keyword evidence="7" id="KW-1185">Reference proteome</keyword>
<evidence type="ECO:0000256" key="3">
    <source>
        <dbReference type="ARBA" id="ARBA00022857"/>
    </source>
</evidence>
<reference evidence="6 7" key="1">
    <citation type="journal article" date="2022" name="Front. Microbiol.">
        <title>Male-killing mechanisms vary between Spiroplasma species.</title>
        <authorList>
            <person name="Arai H."/>
            <person name="Inoue M."/>
            <person name="Kageyama D."/>
        </authorList>
    </citation>
    <scope>NUCLEOTIDE SEQUENCE [LARGE SCALE GENOMIC DNA]</scope>
    <source>
        <strain evidence="7">sHm</strain>
    </source>
</reference>
<dbReference type="PANTHER" id="PTHR43170">
    <property type="entry name" value="GMP REDUCTASE"/>
    <property type="match status" value="1"/>
</dbReference>
<gene>
    <name evidence="6" type="primary">guaC</name>
    <name evidence="6" type="ORF">SHM_25200</name>
</gene>
<evidence type="ECO:0000256" key="2">
    <source>
        <dbReference type="ARBA" id="ARBA00015800"/>
    </source>
</evidence>
<dbReference type="Pfam" id="PF00478">
    <property type="entry name" value="IMPDH"/>
    <property type="match status" value="1"/>
</dbReference>
<dbReference type="EMBL" id="AP026933">
    <property type="protein sequence ID" value="BDT04874.1"/>
    <property type="molecule type" value="Genomic_DNA"/>
</dbReference>
<dbReference type="HAMAP" id="MF_01511">
    <property type="entry name" value="GMP_reduct_type2"/>
    <property type="match status" value="1"/>
</dbReference>
<dbReference type="InterPro" id="IPR001093">
    <property type="entry name" value="IMP_DH_GMPRt"/>
</dbReference>
<accession>A0ABM8BYC5</accession>
<dbReference type="EC" id="1.7.1.7" evidence="1"/>
<dbReference type="NCBIfam" id="NF003966">
    <property type="entry name" value="PRK05458.1"/>
    <property type="match status" value="1"/>
</dbReference>
<protein>
    <recommendedName>
        <fullName evidence="2">GMP reductase</fullName>
        <ecNumber evidence="1">1.7.1.7</ecNumber>
    </recommendedName>
</protein>
<dbReference type="SMART" id="SM01240">
    <property type="entry name" value="IMPDH"/>
    <property type="match status" value="1"/>
</dbReference>
<dbReference type="PIRSF" id="PIRSF036500">
    <property type="entry name" value="GMP_red_Firmic"/>
    <property type="match status" value="1"/>
</dbReference>
<sequence>MNVKFDFEDINLIANKGIVKSRKECDTSVKLNGFTFKIPIIPANMSAVINQELCIWLAKNNYFYVMHRFNIDQIKFIKNMHEQKLYASISIGVKKEDKELLEQLIKLNLIPEFITIDIAHGHSNAMEEMIKFIKTTFTKTNTKPFIIAGNVMTKTAVKDLEKWGADAIKFGVGPGKACITKLKTGFGTGGWQLNALQDVANSTTKPLIADGGIRCNGDIAKAIAFGATMIMAGSILAGYDESPGKIVTINGQSYKEYFGSASIFNKAEAKNIEGKKIIVPYKGSIADTYKEMEEDLQSAISYGGGKDLSALTKCDYVIVKGTINNGDDR</sequence>
<keyword evidence="3" id="KW-0521">NADP</keyword>
<dbReference type="RefSeq" id="WP_281748509.1">
    <property type="nucleotide sequence ID" value="NZ_AP026933.1"/>
</dbReference>
<evidence type="ECO:0000313" key="6">
    <source>
        <dbReference type="EMBL" id="BDT04874.1"/>
    </source>
</evidence>
<name>A0ABM8BYC5_9MOLU</name>
<dbReference type="InterPro" id="IPR013785">
    <property type="entry name" value="Aldolase_TIM"/>
</dbReference>
<evidence type="ECO:0000313" key="7">
    <source>
        <dbReference type="Proteomes" id="UP001163387"/>
    </source>
</evidence>
<dbReference type="SUPFAM" id="SSF51412">
    <property type="entry name" value="Inosine monophosphate dehydrogenase (IMPDH)"/>
    <property type="match status" value="1"/>
</dbReference>
<dbReference type="InterPro" id="IPR005994">
    <property type="entry name" value="GuaC_type_2"/>
</dbReference>
<feature type="domain" description="IMP dehydrogenase/GMP reductase" evidence="5">
    <location>
        <begin position="6"/>
        <end position="313"/>
    </location>
</feature>
<dbReference type="CDD" id="cd00381">
    <property type="entry name" value="IMPDH"/>
    <property type="match status" value="1"/>
</dbReference>
<proteinExistence type="inferred from homology"/>
<evidence type="ECO:0000256" key="1">
    <source>
        <dbReference type="ARBA" id="ARBA00012678"/>
    </source>
</evidence>
<keyword evidence="4" id="KW-0560">Oxidoreductase</keyword>
<dbReference type="PANTHER" id="PTHR43170:SF5">
    <property type="entry name" value="GMP REDUCTASE"/>
    <property type="match status" value="1"/>
</dbReference>
<evidence type="ECO:0000259" key="5">
    <source>
        <dbReference type="Pfam" id="PF00478"/>
    </source>
</evidence>
<dbReference type="InterPro" id="IPR050139">
    <property type="entry name" value="GMP_reductase"/>
</dbReference>
<dbReference type="Gene3D" id="3.20.20.70">
    <property type="entry name" value="Aldolase class I"/>
    <property type="match status" value="1"/>
</dbReference>
<organism evidence="6 7">
    <name type="scientific">Spiroplasma ixodetis</name>
    <dbReference type="NCBI Taxonomy" id="2141"/>
    <lineage>
        <taxon>Bacteria</taxon>
        <taxon>Bacillati</taxon>
        <taxon>Mycoplasmatota</taxon>
        <taxon>Mollicutes</taxon>
        <taxon>Entomoplasmatales</taxon>
        <taxon>Spiroplasmataceae</taxon>
        <taxon>Spiroplasma</taxon>
    </lineage>
</organism>
<dbReference type="Proteomes" id="UP001163387">
    <property type="component" value="Chromosome"/>
</dbReference>